<feature type="domain" description="Gp5/Type VI secretion system Vgr protein OB-fold" evidence="5">
    <location>
        <begin position="406"/>
        <end position="475"/>
    </location>
</feature>
<dbReference type="NCBIfam" id="TIGR01646">
    <property type="entry name" value="vgr_GE"/>
    <property type="match status" value="1"/>
</dbReference>
<feature type="region of interest" description="Disordered" evidence="4">
    <location>
        <begin position="542"/>
        <end position="576"/>
    </location>
</feature>
<dbReference type="Gene3D" id="3.55.50.10">
    <property type="entry name" value="Baseplate protein-like domains"/>
    <property type="match status" value="1"/>
</dbReference>
<sequence>MTTTYDQTDRILAMQSAKLGTDKAVLTRLHGRDALCRPFEMSISFATAEPVDAVKSMLGEAVTLEFGIPHAEGELASLYARRPFHGIVRNLARGRMRHEGEYEWHAEIVPEVWFLSLDSDCRIFQNASIPQIIREVLARHKVTHRSRVAEDDFPKLEFCVQYRESTLDFITRLMEQAGLFYWHQHTASSHTLMLSDMNSDCRDMNRPAIPISRDGGSIRRLDEHFEFRTGDWQVRDHSMLNPVDAVVAESRAAGTRSVRKMSSHKRIEYPGRYQAEYHGGTDTLPKVDTQDATKRADLLIAVEEAGFHRRIGDSGLAGFDAGSRITLEGPPVEKLLVTAVTHKGQDYSHWSMEAWNDQLDVPPAYDNEFVCIPYATPFRPERTTERPFIQGPQTAIVTGPSGQEIHTDKYGRVKLKFAWDRHGPSNDGSSCWVRVSQGWAGAKWGQIHLPRVGQEVIVNFLEGDPDRPIVTGRVYNQQNEVPYDLPGNKTQSGIKSRSSMQGSSSNYNEIRFEDLKGSEHILVHAERDLITEVENYETHTVGGAAVPKSGNLGSGDRHTGIKRNETLDVGGNNDETIHGTETRKVHGDVDETFLAKETRTITGPFDETVTNAYKISTPSTYELTATTSISLNSSGPILANSGEIINVVAPTVNQAAPSWFKSGAASGDAYGFKMGIAGMKLDIVGLAVGFVGIKFDVAAVKFDNFGVAIKTGGLEIKNKGLKADTYSFAEIKAAVIKIFV</sequence>
<dbReference type="SUPFAM" id="SSF69255">
    <property type="entry name" value="gp5 N-terminal domain-like"/>
    <property type="match status" value="1"/>
</dbReference>
<protein>
    <submittedName>
        <fullName evidence="7">Type VI secretion system tip protein VgrG</fullName>
    </submittedName>
</protein>
<comment type="subcellular location">
    <subcellularLocation>
        <location evidence="1">Secreted</location>
    </subcellularLocation>
</comment>
<dbReference type="InterPro" id="IPR017847">
    <property type="entry name" value="T6SS_RhsGE_Vgr_subset"/>
</dbReference>
<evidence type="ECO:0000256" key="2">
    <source>
        <dbReference type="ARBA" id="ARBA00005558"/>
    </source>
</evidence>
<dbReference type="RefSeq" id="WP_211870501.1">
    <property type="nucleotide sequence ID" value="NZ_JAAEDI010000021.1"/>
</dbReference>
<name>A0ABS5EL98_9PROT</name>
<dbReference type="InterPro" id="IPR050708">
    <property type="entry name" value="T6SS_VgrG/RHS"/>
</dbReference>
<gene>
    <name evidence="7" type="primary">tssI</name>
    <name evidence="7" type="ORF">GXW78_19110</name>
</gene>
<dbReference type="InterPro" id="IPR006531">
    <property type="entry name" value="Gp5/Vgr_OB"/>
</dbReference>
<dbReference type="Pfam" id="PF04717">
    <property type="entry name" value="Phage_base_V"/>
    <property type="match status" value="1"/>
</dbReference>
<dbReference type="EMBL" id="JAAEDI010000021">
    <property type="protein sequence ID" value="MBR0651787.1"/>
    <property type="molecule type" value="Genomic_DNA"/>
</dbReference>
<keyword evidence="3" id="KW-0964">Secreted</keyword>
<evidence type="ECO:0000256" key="4">
    <source>
        <dbReference type="SAM" id="MobiDB-lite"/>
    </source>
</evidence>
<dbReference type="Proteomes" id="UP000698752">
    <property type="component" value="Unassembled WGS sequence"/>
</dbReference>
<evidence type="ECO:0000313" key="8">
    <source>
        <dbReference type="Proteomes" id="UP000698752"/>
    </source>
</evidence>
<dbReference type="Gene3D" id="2.30.110.50">
    <property type="match status" value="1"/>
</dbReference>
<dbReference type="SUPFAM" id="SSF69349">
    <property type="entry name" value="Phage fibre proteins"/>
    <property type="match status" value="1"/>
</dbReference>
<dbReference type="InterPro" id="IPR037026">
    <property type="entry name" value="Vgr_OB-fold_dom_sf"/>
</dbReference>
<dbReference type="Gene3D" id="4.10.220.110">
    <property type="match status" value="1"/>
</dbReference>
<reference evidence="8" key="1">
    <citation type="journal article" date="2021" name="Syst. Appl. Microbiol.">
        <title>Roseomonas hellenica sp. nov., isolated from roots of wild-growing Alkanna tinctoria.</title>
        <authorList>
            <person name="Rat A."/>
            <person name="Naranjo H.D."/>
            <person name="Lebbe L."/>
            <person name="Cnockaert M."/>
            <person name="Krigas N."/>
            <person name="Grigoriadou K."/>
            <person name="Maloupa E."/>
            <person name="Willems A."/>
        </authorList>
    </citation>
    <scope>NUCLEOTIDE SEQUENCE [LARGE SCALE GENOMIC DNA]</scope>
    <source>
        <strain evidence="8">LMG 31159</strain>
    </source>
</reference>
<feature type="compositionally biased region" description="Basic and acidic residues" evidence="4">
    <location>
        <begin position="555"/>
        <end position="566"/>
    </location>
</feature>
<dbReference type="NCBIfam" id="TIGR03361">
    <property type="entry name" value="VI_Rhs_Vgr"/>
    <property type="match status" value="1"/>
</dbReference>
<organism evidence="7 8">
    <name type="scientific">Neoroseomonas terrae</name>
    <dbReference type="NCBI Taxonomy" id="424799"/>
    <lineage>
        <taxon>Bacteria</taxon>
        <taxon>Pseudomonadati</taxon>
        <taxon>Pseudomonadota</taxon>
        <taxon>Alphaproteobacteria</taxon>
        <taxon>Acetobacterales</taxon>
        <taxon>Acetobacteraceae</taxon>
        <taxon>Neoroseomonas</taxon>
    </lineage>
</organism>
<feature type="compositionally biased region" description="Polar residues" evidence="4">
    <location>
        <begin position="488"/>
        <end position="505"/>
    </location>
</feature>
<evidence type="ECO:0000259" key="6">
    <source>
        <dbReference type="Pfam" id="PF22178"/>
    </source>
</evidence>
<dbReference type="PANTHER" id="PTHR32305:SF15">
    <property type="entry name" value="PROTEIN RHSA-RELATED"/>
    <property type="match status" value="1"/>
</dbReference>
<dbReference type="InterPro" id="IPR054030">
    <property type="entry name" value="Gp5_Vgr_C"/>
</dbReference>
<feature type="region of interest" description="Disordered" evidence="4">
    <location>
        <begin position="480"/>
        <end position="505"/>
    </location>
</feature>
<feature type="domain" description="Gp5/Type VI secretion system Vgr C-terminal trimerisation" evidence="6">
    <location>
        <begin position="492"/>
        <end position="615"/>
    </location>
</feature>
<keyword evidence="8" id="KW-1185">Reference proteome</keyword>
<dbReference type="PANTHER" id="PTHR32305">
    <property type="match status" value="1"/>
</dbReference>
<dbReference type="InterPro" id="IPR006533">
    <property type="entry name" value="T6SS_Vgr_RhsGE"/>
</dbReference>
<comment type="caution">
    <text evidence="7">The sequence shown here is derived from an EMBL/GenBank/DDBJ whole genome shotgun (WGS) entry which is preliminary data.</text>
</comment>
<dbReference type="SUPFAM" id="SSF69279">
    <property type="entry name" value="Phage tail proteins"/>
    <property type="match status" value="2"/>
</dbReference>
<dbReference type="Gene3D" id="2.40.50.230">
    <property type="entry name" value="Gp5 N-terminal domain"/>
    <property type="match status" value="1"/>
</dbReference>
<evidence type="ECO:0000259" key="5">
    <source>
        <dbReference type="Pfam" id="PF04717"/>
    </source>
</evidence>
<evidence type="ECO:0000313" key="7">
    <source>
        <dbReference type="EMBL" id="MBR0651787.1"/>
    </source>
</evidence>
<accession>A0ABS5EL98</accession>
<proteinExistence type="inferred from homology"/>
<evidence type="ECO:0000256" key="1">
    <source>
        <dbReference type="ARBA" id="ARBA00004613"/>
    </source>
</evidence>
<dbReference type="Pfam" id="PF05954">
    <property type="entry name" value="Phage_GPD"/>
    <property type="match status" value="1"/>
</dbReference>
<comment type="similarity">
    <text evidence="2">Belongs to the VgrG protein family.</text>
</comment>
<dbReference type="Pfam" id="PF22178">
    <property type="entry name" value="Gp5_trimer_C"/>
    <property type="match status" value="1"/>
</dbReference>
<evidence type="ECO:0000256" key="3">
    <source>
        <dbReference type="ARBA" id="ARBA00022525"/>
    </source>
</evidence>